<evidence type="ECO:0000256" key="1">
    <source>
        <dbReference type="ARBA" id="ARBA00001911"/>
    </source>
</evidence>
<keyword evidence="10" id="KW-1185">Reference proteome</keyword>
<dbReference type="GO" id="GO:0003856">
    <property type="term" value="F:3-dehydroquinate synthase activity"/>
    <property type="evidence" value="ECO:0007669"/>
    <property type="project" value="TreeGrafter"/>
</dbReference>
<dbReference type="Gene3D" id="1.20.1090.10">
    <property type="entry name" value="Dehydroquinate synthase-like - alpha domain"/>
    <property type="match status" value="1"/>
</dbReference>
<dbReference type="Pfam" id="PF01761">
    <property type="entry name" value="DHQ_synthase"/>
    <property type="match status" value="1"/>
</dbReference>
<dbReference type="Pfam" id="PF24621">
    <property type="entry name" value="DHQS_C"/>
    <property type="match status" value="1"/>
</dbReference>
<feature type="domain" description="3-dehydroquinate synthase C-terminal" evidence="8">
    <location>
        <begin position="168"/>
        <end position="311"/>
    </location>
</feature>
<dbReference type="InterPro" id="IPR030963">
    <property type="entry name" value="DHQ_synth_fam"/>
</dbReference>
<sequence>MDKVDVIIGKNSWLKFENYKKKYHKILVVVDSKITNLYPQYLGTLLEGTNYVKFLITEPEKEKNLSTIEELTIKALGFNLTRYDCLLAIGGGAIGDLAAFFSSIYKRGIDFYNFPTTLIAQVDSAIGGKTALNFQGYKNQLGSFYLPRGIFVDPQVLKSLEDDDFYGGLGEVAKYALLEKEFYDWLIKNLDLVLEKDLVILEKVIEKSIKIKEKYVKGDIKDTKGQRIALNLGHTLGHLIENQHPDYLNHGLSVLVGLDFALYLSYKLQILNKSSYLQKKFLINKLLKVVGEFNITNYHYLLNKVVTDKKVKGENLQFVAIGEKGFKVITLDYQQFENLILEYSGDFNDRN</sequence>
<dbReference type="PIRSF" id="PIRSF001455">
    <property type="entry name" value="DHQ_synth"/>
    <property type="match status" value="1"/>
</dbReference>
<dbReference type="OrthoDB" id="9806583at2"/>
<keyword evidence="4" id="KW-0520">NAD</keyword>
<evidence type="ECO:0000256" key="3">
    <source>
        <dbReference type="ARBA" id="ARBA00022723"/>
    </source>
</evidence>
<evidence type="ECO:0000256" key="5">
    <source>
        <dbReference type="ARBA" id="ARBA00023239"/>
    </source>
</evidence>
<evidence type="ECO:0000256" key="6">
    <source>
        <dbReference type="ARBA" id="ARBA00023285"/>
    </source>
</evidence>
<dbReference type="PANTHER" id="PTHR43622:SF1">
    <property type="entry name" value="3-DEHYDROQUINATE SYNTHASE"/>
    <property type="match status" value="1"/>
</dbReference>
<dbReference type="GO" id="GO:0009073">
    <property type="term" value="P:aromatic amino acid family biosynthetic process"/>
    <property type="evidence" value="ECO:0007669"/>
    <property type="project" value="InterPro"/>
</dbReference>
<accession>A0A1H9YY62</accession>
<dbReference type="STRING" id="1120990.SAMN03080614_100559"/>
<gene>
    <name evidence="9" type="ORF">SAMN03080614_100559</name>
</gene>
<keyword evidence="6" id="KW-0170">Cobalt</keyword>
<keyword evidence="3" id="KW-0479">Metal-binding</keyword>
<dbReference type="AlphaFoldDB" id="A0A1H9YY62"/>
<comment type="cofactor">
    <cofactor evidence="1">
        <name>NAD(+)</name>
        <dbReference type="ChEBI" id="CHEBI:57540"/>
    </cofactor>
</comment>
<dbReference type="Proteomes" id="UP000243819">
    <property type="component" value="Unassembled WGS sequence"/>
</dbReference>
<dbReference type="EMBL" id="FOIF01000005">
    <property type="protein sequence ID" value="SES73518.1"/>
    <property type="molecule type" value="Genomic_DNA"/>
</dbReference>
<dbReference type="GO" id="GO:0046872">
    <property type="term" value="F:metal ion binding"/>
    <property type="evidence" value="ECO:0007669"/>
    <property type="project" value="UniProtKB-KW"/>
</dbReference>
<evidence type="ECO:0000256" key="2">
    <source>
        <dbReference type="ARBA" id="ARBA00001941"/>
    </source>
</evidence>
<evidence type="ECO:0000313" key="9">
    <source>
        <dbReference type="EMBL" id="SES73518.1"/>
    </source>
</evidence>
<dbReference type="InterPro" id="IPR030960">
    <property type="entry name" value="DHQS/DOIS_N"/>
</dbReference>
<dbReference type="Gene3D" id="3.40.50.1970">
    <property type="match status" value="1"/>
</dbReference>
<feature type="domain" description="3-dehydroquinate synthase N-terminal" evidence="7">
    <location>
        <begin position="55"/>
        <end position="165"/>
    </location>
</feature>
<name>A0A1H9YY62_9FIRM</name>
<reference evidence="10" key="1">
    <citation type="submission" date="2016-10" db="EMBL/GenBank/DDBJ databases">
        <authorList>
            <person name="Varghese N."/>
            <person name="Submissions S."/>
        </authorList>
    </citation>
    <scope>NUCLEOTIDE SEQUENCE [LARGE SCALE GENOMIC DNA]</scope>
    <source>
        <strain evidence="10">DSM 13577</strain>
    </source>
</reference>
<dbReference type="InterPro" id="IPR056179">
    <property type="entry name" value="DHQS_C"/>
</dbReference>
<evidence type="ECO:0000259" key="7">
    <source>
        <dbReference type="Pfam" id="PF01761"/>
    </source>
</evidence>
<dbReference type="InterPro" id="IPR050071">
    <property type="entry name" value="Dehydroquinate_synthase"/>
</dbReference>
<dbReference type="PANTHER" id="PTHR43622">
    <property type="entry name" value="3-DEHYDROQUINATE SYNTHASE"/>
    <property type="match status" value="1"/>
</dbReference>
<proteinExistence type="predicted"/>
<evidence type="ECO:0000313" key="10">
    <source>
        <dbReference type="Proteomes" id="UP000243819"/>
    </source>
</evidence>
<organism evidence="9 10">
    <name type="scientific">Anaerobranca gottschalkii DSM 13577</name>
    <dbReference type="NCBI Taxonomy" id="1120990"/>
    <lineage>
        <taxon>Bacteria</taxon>
        <taxon>Bacillati</taxon>
        <taxon>Bacillota</taxon>
        <taxon>Clostridia</taxon>
        <taxon>Eubacteriales</taxon>
        <taxon>Proteinivoracaceae</taxon>
        <taxon>Anaerobranca</taxon>
    </lineage>
</organism>
<comment type="cofactor">
    <cofactor evidence="2">
        <name>Co(2+)</name>
        <dbReference type="ChEBI" id="CHEBI:48828"/>
    </cofactor>
</comment>
<dbReference type="CDD" id="cd08195">
    <property type="entry name" value="DHQS"/>
    <property type="match status" value="1"/>
</dbReference>
<dbReference type="SUPFAM" id="SSF56796">
    <property type="entry name" value="Dehydroquinate synthase-like"/>
    <property type="match status" value="1"/>
</dbReference>
<protein>
    <submittedName>
        <fullName evidence="9">3-dehydroquinate synthase</fullName>
    </submittedName>
</protein>
<dbReference type="RefSeq" id="WP_091348925.1">
    <property type="nucleotide sequence ID" value="NZ_FOIF01000005.1"/>
</dbReference>
<evidence type="ECO:0000259" key="8">
    <source>
        <dbReference type="Pfam" id="PF24621"/>
    </source>
</evidence>
<keyword evidence="5" id="KW-0456">Lyase</keyword>
<evidence type="ECO:0000256" key="4">
    <source>
        <dbReference type="ARBA" id="ARBA00023027"/>
    </source>
</evidence>